<keyword evidence="1" id="KW-0812">Transmembrane</keyword>
<name>A7HLY2_FERNB</name>
<keyword evidence="1" id="KW-0472">Membrane</keyword>
<dbReference type="InterPro" id="IPR029787">
    <property type="entry name" value="Nucleotide_cyclase"/>
</dbReference>
<evidence type="ECO:0000313" key="3">
    <source>
        <dbReference type="EMBL" id="ABS60915.1"/>
    </source>
</evidence>
<dbReference type="STRING" id="381764.Fnod_1067"/>
<dbReference type="eggNOG" id="COG2199">
    <property type="taxonomic scope" value="Bacteria"/>
</dbReference>
<dbReference type="InterPro" id="IPR000160">
    <property type="entry name" value="GGDEF_dom"/>
</dbReference>
<dbReference type="GO" id="GO:1902201">
    <property type="term" value="P:negative regulation of bacterial-type flagellum-dependent cell motility"/>
    <property type="evidence" value="ECO:0007669"/>
    <property type="project" value="TreeGrafter"/>
</dbReference>
<dbReference type="GO" id="GO:0052621">
    <property type="term" value="F:diguanylate cyclase activity"/>
    <property type="evidence" value="ECO:0007669"/>
    <property type="project" value="TreeGrafter"/>
</dbReference>
<evidence type="ECO:0000256" key="1">
    <source>
        <dbReference type="SAM" id="Phobius"/>
    </source>
</evidence>
<evidence type="ECO:0000313" key="4">
    <source>
        <dbReference type="Proteomes" id="UP000002415"/>
    </source>
</evidence>
<dbReference type="EMBL" id="CP000771">
    <property type="protein sequence ID" value="ABS60915.1"/>
    <property type="molecule type" value="Genomic_DNA"/>
</dbReference>
<dbReference type="Pfam" id="PF00990">
    <property type="entry name" value="GGDEF"/>
    <property type="match status" value="1"/>
</dbReference>
<keyword evidence="1" id="KW-1133">Transmembrane helix</keyword>
<dbReference type="InterPro" id="IPR043128">
    <property type="entry name" value="Rev_trsase/Diguanyl_cyclase"/>
</dbReference>
<reference evidence="3 4" key="2">
    <citation type="journal article" date="2009" name="Proc. Natl. Acad. Sci. U.S.A.">
        <title>On the chimeric nature, thermophilic origin, and phylogenetic placement of the Thermotogales.</title>
        <authorList>
            <person name="Zhaxybayeva O."/>
            <person name="Swithers K.S."/>
            <person name="Lapierre P."/>
            <person name="Fournier G.P."/>
            <person name="Bickhart D.M."/>
            <person name="DeBoy R.T."/>
            <person name="Nelson K.E."/>
            <person name="Nesbo C.L."/>
            <person name="Doolittle W.F."/>
            <person name="Gogarten J.P."/>
            <person name="Noll K.M."/>
        </authorList>
    </citation>
    <scope>NUCLEOTIDE SEQUENCE [LARGE SCALE GENOMIC DNA]</scope>
    <source>
        <strain evidence="4">ATCC 35602 / DSM 5306 / Rt17-B1</strain>
    </source>
</reference>
<protein>
    <submittedName>
        <fullName evidence="3">Diguanylate cyclase</fullName>
    </submittedName>
</protein>
<dbReference type="Proteomes" id="UP000002415">
    <property type="component" value="Chromosome"/>
</dbReference>
<proteinExistence type="predicted"/>
<organism evidence="3 4">
    <name type="scientific">Fervidobacterium nodosum (strain ATCC 35602 / DSM 5306 / Rt17-B1)</name>
    <dbReference type="NCBI Taxonomy" id="381764"/>
    <lineage>
        <taxon>Bacteria</taxon>
        <taxon>Thermotogati</taxon>
        <taxon>Thermotogota</taxon>
        <taxon>Thermotogae</taxon>
        <taxon>Thermotogales</taxon>
        <taxon>Fervidobacteriaceae</taxon>
        <taxon>Fervidobacterium</taxon>
    </lineage>
</organism>
<dbReference type="InterPro" id="IPR050469">
    <property type="entry name" value="Diguanylate_Cyclase"/>
</dbReference>
<feature type="domain" description="GGDEF" evidence="2">
    <location>
        <begin position="374"/>
        <end position="490"/>
    </location>
</feature>
<dbReference type="SMART" id="SM00267">
    <property type="entry name" value="GGDEF"/>
    <property type="match status" value="1"/>
</dbReference>
<dbReference type="Gene3D" id="3.30.70.270">
    <property type="match status" value="1"/>
</dbReference>
<dbReference type="SUPFAM" id="SSF55073">
    <property type="entry name" value="Nucleotide cyclase"/>
    <property type="match status" value="1"/>
</dbReference>
<feature type="transmembrane region" description="Helical" evidence="1">
    <location>
        <begin position="6"/>
        <end position="26"/>
    </location>
</feature>
<dbReference type="KEGG" id="fno:Fnod_1067"/>
<gene>
    <name evidence="3" type="ordered locus">Fnod_1067</name>
</gene>
<dbReference type="NCBIfam" id="TIGR00254">
    <property type="entry name" value="GGDEF"/>
    <property type="match status" value="1"/>
</dbReference>
<dbReference type="CDD" id="cd01949">
    <property type="entry name" value="GGDEF"/>
    <property type="match status" value="1"/>
</dbReference>
<dbReference type="PANTHER" id="PTHR45138:SF23">
    <property type="entry name" value="SIGNALING PROTEIN"/>
    <property type="match status" value="1"/>
</dbReference>
<dbReference type="HOGENOM" id="CLU_552917_0_0_0"/>
<dbReference type="RefSeq" id="WP_011994229.1">
    <property type="nucleotide sequence ID" value="NC_009718.1"/>
</dbReference>
<dbReference type="GO" id="GO:0043709">
    <property type="term" value="P:cell adhesion involved in single-species biofilm formation"/>
    <property type="evidence" value="ECO:0007669"/>
    <property type="project" value="TreeGrafter"/>
</dbReference>
<dbReference type="GO" id="GO:0005886">
    <property type="term" value="C:plasma membrane"/>
    <property type="evidence" value="ECO:0007669"/>
    <property type="project" value="TreeGrafter"/>
</dbReference>
<dbReference type="OrthoDB" id="9804955at2"/>
<accession>A7HLY2</accession>
<reference evidence="3 4" key="1">
    <citation type="submission" date="2007-07" db="EMBL/GenBank/DDBJ databases">
        <title>Complete sequence of Fervidobacterium nodosum Rt17-B1.</title>
        <authorList>
            <consortium name="US DOE Joint Genome Institute"/>
            <person name="Copeland A."/>
            <person name="Lucas S."/>
            <person name="Lapidus A."/>
            <person name="Barry K."/>
            <person name="Glavina del Rio T."/>
            <person name="Dalin E."/>
            <person name="Tice H."/>
            <person name="Pitluck S."/>
            <person name="Saunders E."/>
            <person name="Brettin T."/>
            <person name="Bruce D."/>
            <person name="Detter J.C."/>
            <person name="Han C."/>
            <person name="Schmutz J."/>
            <person name="Larimer F."/>
            <person name="Land M."/>
            <person name="Hauser L."/>
            <person name="Kyrpides N."/>
            <person name="Mikhailova N."/>
            <person name="Nelson K."/>
            <person name="Gogarten J.P."/>
            <person name="Noll K."/>
            <person name="Richardson P."/>
        </authorList>
    </citation>
    <scope>NUCLEOTIDE SEQUENCE [LARGE SCALE GENOMIC DNA]</scope>
    <source>
        <strain evidence="4">ATCC 35602 / DSM 5306 / Rt17-B1</strain>
    </source>
</reference>
<keyword evidence="4" id="KW-1185">Reference proteome</keyword>
<evidence type="ECO:0000259" key="2">
    <source>
        <dbReference type="PROSITE" id="PS50887"/>
    </source>
</evidence>
<dbReference type="PANTHER" id="PTHR45138">
    <property type="entry name" value="REGULATORY COMPONENTS OF SENSORY TRANSDUCTION SYSTEM"/>
    <property type="match status" value="1"/>
</dbReference>
<dbReference type="AlphaFoldDB" id="A7HLY2"/>
<sequence length="490" mass="57278">MEEGLLLAFLIVVSSAVVLLTVLFVIQHKKVRKIQRENEDLNNLLGVFDAISNIYQYGIVTWINDELAYINSKIIEHANLLGLDLKSREQIQRMLDNPENYLTIYDILKDIREHQDIDSDYTRTWNKEIGKKYVEITYLVRIQGDKKIRAIITKDSSFEYQNIERQILSELINIISSELSKSDVSIKNLGESIRKLLLSHGLIDTFGIAFLEPNGYIYYPYFKYVDDDDKSGMRFGPEVKNLTRYVIDKNIKLHIRNSEKEQLLPEGYSLYKIRGELFTIYAVPIAYRSIVRGAVLFEKQGEDQFSDITLNLFDKVVNMITLAFSFLDVLREVDEERRKLFELSIKDYLTGAYSRRFLEQYLEKELFKSKRMKTPLSVVFIDINDFKKINDIYGHVYGDNALKMFVKIVNETIRSMDLIARYGGDEFVIVLPETVLENAQKVIERIIDRLKEENITISYGIIDASEYGSIDDIYKTVDEKMYEMKKRKNL</sequence>
<dbReference type="PROSITE" id="PS50887">
    <property type="entry name" value="GGDEF"/>
    <property type="match status" value="1"/>
</dbReference>